<evidence type="ECO:0000313" key="2">
    <source>
        <dbReference type="EMBL" id="SMF90062.1"/>
    </source>
</evidence>
<dbReference type="EMBL" id="FXAK01000009">
    <property type="protein sequence ID" value="SMF90062.1"/>
    <property type="molecule type" value="Genomic_DNA"/>
</dbReference>
<sequence>MDDTTSPPSGEAILQRIRERRGHVWPLHELMAELDPGFLDVFDEAYCRTLGFEPAPTEGSLDVKYRELICACACAMAPVPIEVTIHHLERAYKAGLTEREAIQGFHALLIPAGGIALSNGVRAMLKMREDAAHH</sequence>
<evidence type="ECO:0000313" key="3">
    <source>
        <dbReference type="Proteomes" id="UP000192936"/>
    </source>
</evidence>
<dbReference type="AlphaFoldDB" id="A0A1X7HNP2"/>
<dbReference type="OrthoDB" id="3824300at2"/>
<keyword evidence="2" id="KW-0560">Oxidoreductase</keyword>
<dbReference type="Gene3D" id="1.20.1290.10">
    <property type="entry name" value="AhpD-like"/>
    <property type="match status" value="1"/>
</dbReference>
<dbReference type="GO" id="GO:0051920">
    <property type="term" value="F:peroxiredoxin activity"/>
    <property type="evidence" value="ECO:0007669"/>
    <property type="project" value="InterPro"/>
</dbReference>
<evidence type="ECO:0000259" key="1">
    <source>
        <dbReference type="Pfam" id="PF02627"/>
    </source>
</evidence>
<proteinExistence type="predicted"/>
<dbReference type="Proteomes" id="UP000192936">
    <property type="component" value="Unassembled WGS sequence"/>
</dbReference>
<dbReference type="InterPro" id="IPR003779">
    <property type="entry name" value="CMD-like"/>
</dbReference>
<accession>A0A1X7HNP2</accession>
<protein>
    <submittedName>
        <fullName evidence="2">Uncharacterized conserved protein YurZ, alkylhydroperoxidase/carboxymuconolactone decarboxylase family</fullName>
    </submittedName>
</protein>
<organism evidence="2 3">
    <name type="scientific">Azospirillum oryzae</name>
    <dbReference type="NCBI Taxonomy" id="286727"/>
    <lineage>
        <taxon>Bacteria</taxon>
        <taxon>Pseudomonadati</taxon>
        <taxon>Pseudomonadota</taxon>
        <taxon>Alphaproteobacteria</taxon>
        <taxon>Rhodospirillales</taxon>
        <taxon>Azospirillaceae</taxon>
        <taxon>Azospirillum</taxon>
    </lineage>
</organism>
<dbReference type="RefSeq" id="WP_085091715.1">
    <property type="nucleotide sequence ID" value="NZ_FXAK01000009.1"/>
</dbReference>
<gene>
    <name evidence="2" type="ORF">SAMN02982917_6952</name>
</gene>
<keyword evidence="2" id="KW-0575">Peroxidase</keyword>
<dbReference type="SUPFAM" id="SSF69118">
    <property type="entry name" value="AhpD-like"/>
    <property type="match status" value="1"/>
</dbReference>
<dbReference type="InterPro" id="IPR029032">
    <property type="entry name" value="AhpD-like"/>
</dbReference>
<name>A0A1X7HNP2_9PROT</name>
<feature type="domain" description="Carboxymuconolactone decarboxylase-like" evidence="1">
    <location>
        <begin position="47"/>
        <end position="124"/>
    </location>
</feature>
<reference evidence="2 3" key="1">
    <citation type="submission" date="2017-04" db="EMBL/GenBank/DDBJ databases">
        <authorList>
            <person name="Afonso C.L."/>
            <person name="Miller P.J."/>
            <person name="Scott M.A."/>
            <person name="Spackman E."/>
            <person name="Goraichik I."/>
            <person name="Dimitrov K.M."/>
            <person name="Suarez D.L."/>
            <person name="Swayne D.E."/>
        </authorList>
    </citation>
    <scope>NUCLEOTIDE SEQUENCE [LARGE SCALE GENOMIC DNA]</scope>
    <source>
        <strain evidence="2 3">A2P</strain>
    </source>
</reference>
<dbReference type="Pfam" id="PF02627">
    <property type="entry name" value="CMD"/>
    <property type="match status" value="1"/>
</dbReference>